<protein>
    <recommendedName>
        <fullName evidence="5">Peptidase M43 pregnancy-associated plasma-A domain-containing protein</fullName>
    </recommendedName>
</protein>
<name>A0A835XJZ3_9CHLO</name>
<accession>A0A835XJZ3</accession>
<dbReference type="PANTHER" id="PTHR47466">
    <property type="match status" value="1"/>
</dbReference>
<dbReference type="EMBL" id="JAEHOE010000133">
    <property type="protein sequence ID" value="KAG2485236.1"/>
    <property type="molecule type" value="Genomic_DNA"/>
</dbReference>
<feature type="chain" id="PRO_5032419522" description="Peptidase M43 pregnancy-associated plasma-A domain-containing protein" evidence="2">
    <location>
        <begin position="25"/>
        <end position="595"/>
    </location>
</feature>
<evidence type="ECO:0000313" key="3">
    <source>
        <dbReference type="EMBL" id="KAG2485236.1"/>
    </source>
</evidence>
<evidence type="ECO:0000256" key="1">
    <source>
        <dbReference type="ARBA" id="ARBA00008721"/>
    </source>
</evidence>
<proteinExistence type="inferred from homology"/>
<evidence type="ECO:0000313" key="4">
    <source>
        <dbReference type="Proteomes" id="UP000612055"/>
    </source>
</evidence>
<dbReference type="OrthoDB" id="540960at2759"/>
<reference evidence="3" key="1">
    <citation type="journal article" date="2020" name="bioRxiv">
        <title>Comparative genomics of Chlamydomonas.</title>
        <authorList>
            <person name="Craig R.J."/>
            <person name="Hasan A.R."/>
            <person name="Ness R.W."/>
            <person name="Keightley P.D."/>
        </authorList>
    </citation>
    <scope>NUCLEOTIDE SEQUENCE</scope>
    <source>
        <strain evidence="3">CCAP 11/70</strain>
    </source>
</reference>
<dbReference type="AlphaFoldDB" id="A0A835XJZ3"/>
<comment type="similarity">
    <text evidence="1">Belongs to the peptidase M43B family.</text>
</comment>
<keyword evidence="4" id="KW-1185">Reference proteome</keyword>
<evidence type="ECO:0000256" key="2">
    <source>
        <dbReference type="SAM" id="SignalP"/>
    </source>
</evidence>
<dbReference type="Proteomes" id="UP000612055">
    <property type="component" value="Unassembled WGS sequence"/>
</dbReference>
<comment type="caution">
    <text evidence="3">The sequence shown here is derived from an EMBL/GenBank/DDBJ whole genome shotgun (WGS) entry which is preliminary data.</text>
</comment>
<organism evidence="3 4">
    <name type="scientific">Edaphochlamys debaryana</name>
    <dbReference type="NCBI Taxonomy" id="47281"/>
    <lineage>
        <taxon>Eukaryota</taxon>
        <taxon>Viridiplantae</taxon>
        <taxon>Chlorophyta</taxon>
        <taxon>core chlorophytes</taxon>
        <taxon>Chlorophyceae</taxon>
        <taxon>CS clade</taxon>
        <taxon>Chlamydomonadales</taxon>
        <taxon>Chlamydomonadales incertae sedis</taxon>
        <taxon>Edaphochlamys</taxon>
    </lineage>
</organism>
<keyword evidence="2" id="KW-0732">Signal</keyword>
<sequence length="595" mass="65022">MRQHSSRAAVLVACLGALISLSAASDDTAALRLHSSQGARLHRRALRGTWPSNFIYDMPPDFQPAPPASLPALYVPLVVHVLTYRDPALPGGVGPPRWAEAPAFVDRMLRITNVMSRPTNFTFFIKELRYNGSVYPDLLLPNKTAWEQAYSCKEGIVCLPTGETMNRLVTDFPRSIQVFIVDTNTNTYFGDAHEPGSDILPMYSRVWLSWSLVLLPVDAGGSNSALAYNSASSTLLHELFHHLGLGHTFGNVFDDPATNSCADDDGVADTSATWGSAISSSFATTAYYYCKDLFWIKYGGDWNATYQRLSTRLGTPVEDMNAWADSCPGLPGYDSLGNHMTYDNSVCTSTLGHFTRGQVEQAHQFAAVTNPVRYAWGQYYATHRDGLPSLLDPEPEPSVDPCKTTLSGCACKAKWRFDGVKYGYCSRVSNQEVDPRDTFCEAADPAKCIDCGDVSPCILTCIGTSALCDPPRRRVKPPPPWPPIAPSPPPAPAPPPPKAIPPECMVANNGCPCRPLWIGGYKEFYRYCANPNNDNGRLWCQLDTSCPGWKALTGFSAFCDARLNVTYCGTELPKGPPAAPQTPSVVAPHNMMLVR</sequence>
<dbReference type="Gene3D" id="3.40.390.10">
    <property type="entry name" value="Collagenase (Catalytic Domain)"/>
    <property type="match status" value="1"/>
</dbReference>
<dbReference type="InterPro" id="IPR024079">
    <property type="entry name" value="MetalloPept_cat_dom_sf"/>
</dbReference>
<evidence type="ECO:0008006" key="5">
    <source>
        <dbReference type="Google" id="ProtNLM"/>
    </source>
</evidence>
<dbReference type="PANTHER" id="PTHR47466:SF1">
    <property type="entry name" value="METALLOPROTEASE MEP1 (AFU_ORTHOLOGUE AFUA_1G07730)-RELATED"/>
    <property type="match status" value="1"/>
</dbReference>
<gene>
    <name evidence="3" type="ORF">HYH03_016022</name>
</gene>
<feature type="signal peptide" evidence="2">
    <location>
        <begin position="1"/>
        <end position="24"/>
    </location>
</feature>
<dbReference type="GO" id="GO:0008237">
    <property type="term" value="F:metallopeptidase activity"/>
    <property type="evidence" value="ECO:0007669"/>
    <property type="project" value="InterPro"/>
</dbReference>